<feature type="transmembrane region" description="Helical" evidence="5">
    <location>
        <begin position="165"/>
        <end position="192"/>
    </location>
</feature>
<feature type="transmembrane region" description="Helical" evidence="5">
    <location>
        <begin position="237"/>
        <end position="262"/>
    </location>
</feature>
<evidence type="ECO:0000256" key="4">
    <source>
        <dbReference type="ARBA" id="ARBA00023136"/>
    </source>
</evidence>
<sequence length="377" mass="41186">MSAAHLVLRKLFHDNDNKNSSKAVCPTENTQGPDIVPFVGNLTFHSFASILSGACAAASLLIALTIIALHAINYSNPIQQRQVIRIILLVPWVAIFAFLTVWQSGAGEYLVESLDFGCAIAISAFLLLLCDFVLSNKGSSDELFGEGASRRGQFRGESPVWLKRTWYLVLQFIPVSIIVWAATCITVATGIYCGASNSPHFAHIWISVIKMVSTIAAVLAVLKFYKRMKAHLAPHNVFLKFFAFKGIIGLNVLQTFIINILVGNGTIAPSKYLTYHDIKTGLPSLILACEMPIFAALLFVAFPVSVYKGEQRGPAAGPLVALVQTFDMRDLGSAFVRGPMRLLREQQWGMERQSSFPLAAEEGLPPAGYGREGLVRV</sequence>
<gene>
    <name evidence="6" type="ORF">K458DRAFT_341090</name>
</gene>
<feature type="transmembrane region" description="Helical" evidence="5">
    <location>
        <begin position="47"/>
        <end position="71"/>
    </location>
</feature>
<dbReference type="PANTHER" id="PTHR23423">
    <property type="entry name" value="ORGANIC SOLUTE TRANSPORTER-RELATED"/>
    <property type="match status" value="1"/>
</dbReference>
<comment type="subcellular location">
    <subcellularLocation>
        <location evidence="1">Membrane</location>
        <topology evidence="1">Multi-pass membrane protein</topology>
    </subcellularLocation>
</comment>
<dbReference type="SMART" id="SM01417">
    <property type="entry name" value="Solute_trans_a"/>
    <property type="match status" value="1"/>
</dbReference>
<reference evidence="6" key="1">
    <citation type="journal article" date="2020" name="Stud. Mycol.">
        <title>101 Dothideomycetes genomes: a test case for predicting lifestyles and emergence of pathogens.</title>
        <authorList>
            <person name="Haridas S."/>
            <person name="Albert R."/>
            <person name="Binder M."/>
            <person name="Bloem J."/>
            <person name="Labutti K."/>
            <person name="Salamov A."/>
            <person name="Andreopoulos B."/>
            <person name="Baker S."/>
            <person name="Barry K."/>
            <person name="Bills G."/>
            <person name="Bluhm B."/>
            <person name="Cannon C."/>
            <person name="Castanera R."/>
            <person name="Culley D."/>
            <person name="Daum C."/>
            <person name="Ezra D."/>
            <person name="Gonzalez J."/>
            <person name="Henrissat B."/>
            <person name="Kuo A."/>
            <person name="Liang C."/>
            <person name="Lipzen A."/>
            <person name="Lutzoni F."/>
            <person name="Magnuson J."/>
            <person name="Mondo S."/>
            <person name="Nolan M."/>
            <person name="Ohm R."/>
            <person name="Pangilinan J."/>
            <person name="Park H.-J."/>
            <person name="Ramirez L."/>
            <person name="Alfaro M."/>
            <person name="Sun H."/>
            <person name="Tritt A."/>
            <person name="Yoshinaga Y."/>
            <person name="Zwiers L.-H."/>
            <person name="Turgeon B."/>
            <person name="Goodwin S."/>
            <person name="Spatafora J."/>
            <person name="Crous P."/>
            <person name="Grigoriev I."/>
        </authorList>
    </citation>
    <scope>NUCLEOTIDE SEQUENCE</scope>
    <source>
        <strain evidence="6">CBS 122367</strain>
    </source>
</reference>
<keyword evidence="2 5" id="KW-0812">Transmembrane</keyword>
<protein>
    <recommendedName>
        <fullName evidence="8">DUF300-domain-containing protein</fullName>
    </recommendedName>
</protein>
<evidence type="ECO:0000256" key="1">
    <source>
        <dbReference type="ARBA" id="ARBA00004141"/>
    </source>
</evidence>
<dbReference type="EMBL" id="MU005585">
    <property type="protein sequence ID" value="KAF2683144.1"/>
    <property type="molecule type" value="Genomic_DNA"/>
</dbReference>
<evidence type="ECO:0000256" key="5">
    <source>
        <dbReference type="SAM" id="Phobius"/>
    </source>
</evidence>
<evidence type="ECO:0008006" key="8">
    <source>
        <dbReference type="Google" id="ProtNLM"/>
    </source>
</evidence>
<keyword evidence="3 5" id="KW-1133">Transmembrane helix</keyword>
<organism evidence="6 7">
    <name type="scientific">Lentithecium fluviatile CBS 122367</name>
    <dbReference type="NCBI Taxonomy" id="1168545"/>
    <lineage>
        <taxon>Eukaryota</taxon>
        <taxon>Fungi</taxon>
        <taxon>Dikarya</taxon>
        <taxon>Ascomycota</taxon>
        <taxon>Pezizomycotina</taxon>
        <taxon>Dothideomycetes</taxon>
        <taxon>Pleosporomycetidae</taxon>
        <taxon>Pleosporales</taxon>
        <taxon>Massarineae</taxon>
        <taxon>Lentitheciaceae</taxon>
        <taxon>Lentithecium</taxon>
    </lineage>
</organism>
<name>A0A6G1IY23_9PLEO</name>
<dbReference type="AlphaFoldDB" id="A0A6G1IY23"/>
<keyword evidence="4 5" id="KW-0472">Membrane</keyword>
<keyword evidence="7" id="KW-1185">Reference proteome</keyword>
<dbReference type="Proteomes" id="UP000799291">
    <property type="component" value="Unassembled WGS sequence"/>
</dbReference>
<evidence type="ECO:0000256" key="3">
    <source>
        <dbReference type="ARBA" id="ARBA00022989"/>
    </source>
</evidence>
<evidence type="ECO:0000313" key="6">
    <source>
        <dbReference type="EMBL" id="KAF2683144.1"/>
    </source>
</evidence>
<accession>A0A6G1IY23</accession>
<proteinExistence type="predicted"/>
<evidence type="ECO:0000313" key="7">
    <source>
        <dbReference type="Proteomes" id="UP000799291"/>
    </source>
</evidence>
<feature type="transmembrane region" description="Helical" evidence="5">
    <location>
        <begin position="204"/>
        <end position="225"/>
    </location>
</feature>
<dbReference type="OrthoDB" id="5348404at2759"/>
<evidence type="ECO:0000256" key="2">
    <source>
        <dbReference type="ARBA" id="ARBA00022692"/>
    </source>
</evidence>
<feature type="transmembrane region" description="Helical" evidence="5">
    <location>
        <begin position="114"/>
        <end position="134"/>
    </location>
</feature>
<feature type="transmembrane region" description="Helical" evidence="5">
    <location>
        <begin position="282"/>
        <end position="302"/>
    </location>
</feature>
<dbReference type="GO" id="GO:0016020">
    <property type="term" value="C:membrane"/>
    <property type="evidence" value="ECO:0007669"/>
    <property type="project" value="UniProtKB-SubCell"/>
</dbReference>
<feature type="transmembrane region" description="Helical" evidence="5">
    <location>
        <begin position="83"/>
        <end position="102"/>
    </location>
</feature>
<dbReference type="Pfam" id="PF03619">
    <property type="entry name" value="Solute_trans_a"/>
    <property type="match status" value="1"/>
</dbReference>
<dbReference type="InterPro" id="IPR005178">
    <property type="entry name" value="Ostalpha/TMEM184C"/>
</dbReference>